<evidence type="ECO:0000256" key="1">
    <source>
        <dbReference type="ARBA" id="ARBA00004651"/>
    </source>
</evidence>
<dbReference type="InterPro" id="IPR005829">
    <property type="entry name" value="Sugar_transporter_CS"/>
</dbReference>
<keyword evidence="9" id="KW-1185">Reference proteome</keyword>
<sequence>MKRSQIFQESPATTIIFASTLVAVMGVSLISPVLPAVQEAWNITEAQASLLLSAFTLPGVFLTIPIGIVIDRIGRKRIFIPSLVIFGLSGAGVVLLSSFEMILVLRAIQGAASSAIATLTVTLIGDLYTGEKRRTLIGMNAVFLAVGAAGYPLLGGALATLSWMAPFICFLLGVVVALPGIVFLEEPSNNNSGADTSIREFVTGAAPMKPYLVLYTAIFGIFLLLYGAQLTVVPFILANSYEYSSGVIGLLLGLPAVTMGLTAMQGDRLLQSFSSFQSIALGFTSYGIGLVIVSMANSVYTVAGALLLFGVGQGLAEPITDTALNELAPDEFRGSIMSIRTSVLRLGTTIGPPVFVGLATIVGYAQTLLIGGGAALLVGVGWLLVRGSQTSRVVVSDQ</sequence>
<evidence type="ECO:0000256" key="6">
    <source>
        <dbReference type="SAM" id="Phobius"/>
    </source>
</evidence>
<evidence type="ECO:0000256" key="3">
    <source>
        <dbReference type="ARBA" id="ARBA00022692"/>
    </source>
</evidence>
<organism evidence="8 9">
    <name type="scientific">Haladaptatus litoreus</name>
    <dbReference type="NCBI Taxonomy" id="553468"/>
    <lineage>
        <taxon>Archaea</taxon>
        <taxon>Methanobacteriati</taxon>
        <taxon>Methanobacteriota</taxon>
        <taxon>Stenosarchaea group</taxon>
        <taxon>Halobacteria</taxon>
        <taxon>Halobacteriales</taxon>
        <taxon>Haladaptataceae</taxon>
        <taxon>Haladaptatus</taxon>
    </lineage>
</organism>
<feature type="transmembrane region" description="Helical" evidence="6">
    <location>
        <begin position="368"/>
        <end position="385"/>
    </location>
</feature>
<feature type="transmembrane region" description="Helical" evidence="6">
    <location>
        <begin position="212"/>
        <end position="237"/>
    </location>
</feature>
<dbReference type="GO" id="GO:0022857">
    <property type="term" value="F:transmembrane transporter activity"/>
    <property type="evidence" value="ECO:0007669"/>
    <property type="project" value="InterPro"/>
</dbReference>
<dbReference type="Pfam" id="PF07690">
    <property type="entry name" value="MFS_1"/>
    <property type="match status" value="1"/>
</dbReference>
<evidence type="ECO:0000256" key="4">
    <source>
        <dbReference type="ARBA" id="ARBA00022989"/>
    </source>
</evidence>
<evidence type="ECO:0000313" key="8">
    <source>
        <dbReference type="EMBL" id="SIR97539.1"/>
    </source>
</evidence>
<accession>A0A1N7FB44</accession>
<dbReference type="PANTHER" id="PTHR43124">
    <property type="entry name" value="PURINE EFFLUX PUMP PBUE"/>
    <property type="match status" value="1"/>
</dbReference>
<evidence type="ECO:0000259" key="7">
    <source>
        <dbReference type="PROSITE" id="PS50850"/>
    </source>
</evidence>
<dbReference type="CDD" id="cd17474">
    <property type="entry name" value="MFS_YfmO_like"/>
    <property type="match status" value="1"/>
</dbReference>
<dbReference type="InterPro" id="IPR036259">
    <property type="entry name" value="MFS_trans_sf"/>
</dbReference>
<dbReference type="Gene3D" id="1.20.1250.20">
    <property type="entry name" value="MFS general substrate transporter like domains"/>
    <property type="match status" value="1"/>
</dbReference>
<feature type="domain" description="Major facilitator superfamily (MFS) profile" evidence="7">
    <location>
        <begin position="12"/>
        <end position="389"/>
    </location>
</feature>
<dbReference type="RefSeq" id="WP_076433415.1">
    <property type="nucleotide sequence ID" value="NZ_FTNO01000008.1"/>
</dbReference>
<proteinExistence type="predicted"/>
<dbReference type="SUPFAM" id="SSF103473">
    <property type="entry name" value="MFS general substrate transporter"/>
    <property type="match status" value="1"/>
</dbReference>
<gene>
    <name evidence="8" type="ORF">SAMN05421858_4897</name>
</gene>
<dbReference type="PROSITE" id="PS50850">
    <property type="entry name" value="MFS"/>
    <property type="match status" value="1"/>
</dbReference>
<keyword evidence="5 6" id="KW-0472">Membrane</keyword>
<protein>
    <submittedName>
        <fullName evidence="8">Predicted arabinose efflux permease, MFS family</fullName>
    </submittedName>
</protein>
<comment type="subcellular location">
    <subcellularLocation>
        <location evidence="1">Cell membrane</location>
        <topology evidence="1">Multi-pass membrane protein</topology>
    </subcellularLocation>
</comment>
<dbReference type="InterPro" id="IPR050189">
    <property type="entry name" value="MFS_Efflux_Transporters"/>
</dbReference>
<dbReference type="AlphaFoldDB" id="A0A1N7FB44"/>
<evidence type="ECO:0000256" key="5">
    <source>
        <dbReference type="ARBA" id="ARBA00023136"/>
    </source>
</evidence>
<keyword evidence="2" id="KW-1003">Cell membrane</keyword>
<feature type="transmembrane region" description="Helical" evidence="6">
    <location>
        <begin position="136"/>
        <end position="154"/>
    </location>
</feature>
<dbReference type="PANTHER" id="PTHR43124:SF3">
    <property type="entry name" value="CHLORAMPHENICOL EFFLUX PUMP RV0191"/>
    <property type="match status" value="1"/>
</dbReference>
<feature type="transmembrane region" description="Helical" evidence="6">
    <location>
        <begin position="46"/>
        <end position="66"/>
    </location>
</feature>
<feature type="transmembrane region" description="Helical" evidence="6">
    <location>
        <begin position="78"/>
        <end position="97"/>
    </location>
</feature>
<keyword evidence="3 6" id="KW-0812">Transmembrane</keyword>
<dbReference type="InterPro" id="IPR001958">
    <property type="entry name" value="Tet-R_TetA/multi-R_MdtG-like"/>
</dbReference>
<feature type="transmembrane region" description="Helical" evidence="6">
    <location>
        <begin position="160"/>
        <end position="184"/>
    </location>
</feature>
<dbReference type="GO" id="GO:0005886">
    <property type="term" value="C:plasma membrane"/>
    <property type="evidence" value="ECO:0007669"/>
    <property type="project" value="UniProtKB-SubCell"/>
</dbReference>
<name>A0A1N7FB44_9EURY</name>
<reference evidence="9" key="1">
    <citation type="submission" date="2017-01" db="EMBL/GenBank/DDBJ databases">
        <authorList>
            <person name="Varghese N."/>
            <person name="Submissions S."/>
        </authorList>
    </citation>
    <scope>NUCLEOTIDE SEQUENCE [LARGE SCALE GENOMIC DNA]</scope>
    <source>
        <strain evidence="9">CGMCC 1.7737</strain>
    </source>
</reference>
<evidence type="ECO:0000256" key="2">
    <source>
        <dbReference type="ARBA" id="ARBA00022475"/>
    </source>
</evidence>
<dbReference type="PRINTS" id="PR01035">
    <property type="entry name" value="TCRTETA"/>
</dbReference>
<dbReference type="OrthoDB" id="117970at2157"/>
<dbReference type="InterPro" id="IPR020846">
    <property type="entry name" value="MFS_dom"/>
</dbReference>
<feature type="transmembrane region" description="Helical" evidence="6">
    <location>
        <begin position="12"/>
        <end position="34"/>
    </location>
</feature>
<evidence type="ECO:0000313" key="9">
    <source>
        <dbReference type="Proteomes" id="UP000186914"/>
    </source>
</evidence>
<dbReference type="PROSITE" id="PS00216">
    <property type="entry name" value="SUGAR_TRANSPORT_1"/>
    <property type="match status" value="1"/>
</dbReference>
<feature type="transmembrane region" description="Helical" evidence="6">
    <location>
        <begin position="243"/>
        <end position="264"/>
    </location>
</feature>
<feature type="transmembrane region" description="Helical" evidence="6">
    <location>
        <begin position="103"/>
        <end position="124"/>
    </location>
</feature>
<keyword evidence="4 6" id="KW-1133">Transmembrane helix</keyword>
<dbReference type="EMBL" id="FTNO01000008">
    <property type="protein sequence ID" value="SIR97539.1"/>
    <property type="molecule type" value="Genomic_DNA"/>
</dbReference>
<dbReference type="Proteomes" id="UP000186914">
    <property type="component" value="Unassembled WGS sequence"/>
</dbReference>
<dbReference type="InterPro" id="IPR011701">
    <property type="entry name" value="MFS"/>
</dbReference>